<dbReference type="CDD" id="cd00118">
    <property type="entry name" value="LysM"/>
    <property type="match status" value="1"/>
</dbReference>
<evidence type="ECO:0000313" key="3">
    <source>
        <dbReference type="EMBL" id="SHG27829.1"/>
    </source>
</evidence>
<dbReference type="SMART" id="SM00257">
    <property type="entry name" value="LysM"/>
    <property type="match status" value="1"/>
</dbReference>
<keyword evidence="1" id="KW-0732">Signal</keyword>
<dbReference type="RefSeq" id="WP_079565476.1">
    <property type="nucleotide sequence ID" value="NZ_LT670818.1"/>
</dbReference>
<dbReference type="Gene3D" id="3.10.350.10">
    <property type="entry name" value="LysM domain"/>
    <property type="match status" value="1"/>
</dbReference>
<organism evidence="3 4">
    <name type="scientific">Bradyrhizobium erythrophlei</name>
    <dbReference type="NCBI Taxonomy" id="1437360"/>
    <lineage>
        <taxon>Bacteria</taxon>
        <taxon>Pseudomonadati</taxon>
        <taxon>Pseudomonadota</taxon>
        <taxon>Alphaproteobacteria</taxon>
        <taxon>Hyphomicrobiales</taxon>
        <taxon>Nitrobacteraceae</taxon>
        <taxon>Bradyrhizobium</taxon>
    </lineage>
</organism>
<feature type="chain" id="PRO_5012657624" evidence="1">
    <location>
        <begin position="24"/>
        <end position="338"/>
    </location>
</feature>
<gene>
    <name evidence="3" type="ORF">SAMN05444169_1581</name>
</gene>
<dbReference type="EMBL" id="LT670818">
    <property type="protein sequence ID" value="SHG27829.1"/>
    <property type="molecule type" value="Genomic_DNA"/>
</dbReference>
<dbReference type="InterPro" id="IPR029058">
    <property type="entry name" value="AB_hydrolase_fold"/>
</dbReference>
<dbReference type="InterPro" id="IPR018392">
    <property type="entry name" value="LysM"/>
</dbReference>
<dbReference type="Gene3D" id="3.40.50.1820">
    <property type="entry name" value="alpha/beta hydrolase"/>
    <property type="match status" value="1"/>
</dbReference>
<evidence type="ECO:0000256" key="1">
    <source>
        <dbReference type="SAM" id="SignalP"/>
    </source>
</evidence>
<dbReference type="Proteomes" id="UP000190675">
    <property type="component" value="Chromosome I"/>
</dbReference>
<dbReference type="PROSITE" id="PS51782">
    <property type="entry name" value="LYSM"/>
    <property type="match status" value="1"/>
</dbReference>
<feature type="domain" description="LysM" evidence="2">
    <location>
        <begin position="276"/>
        <end position="320"/>
    </location>
</feature>
<dbReference type="SUPFAM" id="SSF53474">
    <property type="entry name" value="alpha/beta-Hydrolases"/>
    <property type="match status" value="1"/>
</dbReference>
<protein>
    <submittedName>
        <fullName evidence="3">LysM domain-containing protein</fullName>
    </submittedName>
</protein>
<accession>A0A1M5IIF3</accession>
<dbReference type="InterPro" id="IPR036779">
    <property type="entry name" value="LysM_dom_sf"/>
</dbReference>
<proteinExistence type="predicted"/>
<evidence type="ECO:0000259" key="2">
    <source>
        <dbReference type="PROSITE" id="PS51782"/>
    </source>
</evidence>
<dbReference type="AlphaFoldDB" id="A0A1M5IIF3"/>
<dbReference type="Pfam" id="PF01476">
    <property type="entry name" value="LysM"/>
    <property type="match status" value="1"/>
</dbReference>
<reference evidence="3 4" key="1">
    <citation type="submission" date="2016-11" db="EMBL/GenBank/DDBJ databases">
        <authorList>
            <person name="Jaros S."/>
            <person name="Januszkiewicz K."/>
            <person name="Wedrychowicz H."/>
        </authorList>
    </citation>
    <scope>NUCLEOTIDE SEQUENCE [LARGE SCALE GENOMIC DNA]</scope>
    <source>
        <strain evidence="3 4">GAS242</strain>
    </source>
</reference>
<name>A0A1M5IIF3_9BRAD</name>
<evidence type="ECO:0000313" key="4">
    <source>
        <dbReference type="Proteomes" id="UP000190675"/>
    </source>
</evidence>
<sequence>MVNPRQIATAVVAAMLLAGTGWAGFEPAIAGPIPAPGETAAAPPKSAGPAIRAPSNARPTIAETAAVAPPVAGLPATEPPRPRAYLFRGAMGPFFSRGIDRLTDKIEQAGFAASVDEFTICRFIADKAIREYRENPAPIVLIGHSMGGYCSVKFAEILQDENIPVSLVVTIDPAHVTPSVPLNVERFINIFLSKSVLGGGDVKPSKGYQGHYASFDLSEHDEVTHINIEKMDQVHAQLVSKILQLAKTPSKAGDEALPLRYVVPASAEIELWDSGMLVPARPGDTLQSIAASYHLPLWSLTQMNKGPDNAPLVPGERIIVPRHLEPLAEVSAHAPPRH</sequence>
<dbReference type="OrthoDB" id="8224553at2"/>
<feature type="signal peptide" evidence="1">
    <location>
        <begin position="1"/>
        <end position="23"/>
    </location>
</feature>
<dbReference type="SUPFAM" id="SSF54106">
    <property type="entry name" value="LysM domain"/>
    <property type="match status" value="1"/>
</dbReference>